<dbReference type="Pfam" id="PF20805">
    <property type="entry name" value="Integrin_A_Ig_2"/>
    <property type="match status" value="1"/>
</dbReference>
<evidence type="ECO:0000259" key="16">
    <source>
        <dbReference type="Pfam" id="PF20806"/>
    </source>
</evidence>
<feature type="repeat" description="FG-GAP" evidence="12">
    <location>
        <begin position="315"/>
        <end position="378"/>
    </location>
</feature>
<evidence type="ECO:0000259" key="14">
    <source>
        <dbReference type="Pfam" id="PF08441"/>
    </source>
</evidence>
<accession>A0A7I4YDM8</accession>
<dbReference type="Pfam" id="PF20806">
    <property type="entry name" value="Integrin_A_Ig_3"/>
    <property type="match status" value="1"/>
</dbReference>
<evidence type="ECO:0000256" key="1">
    <source>
        <dbReference type="ARBA" id="ARBA00004479"/>
    </source>
</evidence>
<keyword evidence="4 13" id="KW-0732">Signal</keyword>
<dbReference type="Gene3D" id="2.130.10.130">
    <property type="entry name" value="Integrin alpha, N-terminal"/>
    <property type="match status" value="1"/>
</dbReference>
<feature type="signal peptide" evidence="13">
    <location>
        <begin position="1"/>
        <end position="27"/>
    </location>
</feature>
<keyword evidence="17" id="KW-1185">Reference proteome</keyword>
<dbReference type="InterPro" id="IPR028994">
    <property type="entry name" value="Integrin_alpha_N"/>
</dbReference>
<feature type="repeat" description="FG-GAP" evidence="12">
    <location>
        <begin position="32"/>
        <end position="93"/>
    </location>
</feature>
<evidence type="ECO:0000256" key="4">
    <source>
        <dbReference type="ARBA" id="ARBA00022729"/>
    </source>
</evidence>
<feature type="domain" description="Integrin alpha third immunoglobulin-like" evidence="16">
    <location>
        <begin position="822"/>
        <end position="1068"/>
    </location>
</feature>
<dbReference type="GO" id="GO:0005178">
    <property type="term" value="F:integrin binding"/>
    <property type="evidence" value="ECO:0007669"/>
    <property type="project" value="TreeGrafter"/>
</dbReference>
<dbReference type="PROSITE" id="PS51470">
    <property type="entry name" value="FG_GAP"/>
    <property type="match status" value="4"/>
</dbReference>
<keyword evidence="11" id="KW-0325">Glycoprotein</keyword>
<dbReference type="InterPro" id="IPR018184">
    <property type="entry name" value="Integrin_alpha_C_CS"/>
</dbReference>
<evidence type="ECO:0000256" key="5">
    <source>
        <dbReference type="ARBA" id="ARBA00022737"/>
    </source>
</evidence>
<evidence type="ECO:0000259" key="15">
    <source>
        <dbReference type="Pfam" id="PF20805"/>
    </source>
</evidence>
<evidence type="ECO:0000256" key="12">
    <source>
        <dbReference type="PROSITE-ProRule" id="PRU00803"/>
    </source>
</evidence>
<keyword evidence="9 13" id="KW-0472">Membrane</keyword>
<dbReference type="OMA" id="AKKQWIT"/>
<evidence type="ECO:0000313" key="18">
    <source>
        <dbReference type="WBParaSite" id="HCON_00081790-00001"/>
    </source>
</evidence>
<dbReference type="Pfam" id="PF01839">
    <property type="entry name" value="FG-GAP"/>
    <property type="match status" value="2"/>
</dbReference>
<evidence type="ECO:0000256" key="8">
    <source>
        <dbReference type="ARBA" id="ARBA00023037"/>
    </source>
</evidence>
<dbReference type="InterPro" id="IPR000413">
    <property type="entry name" value="Integrin_alpha"/>
</dbReference>
<dbReference type="InterPro" id="IPR048285">
    <property type="entry name" value="Integrin_alpha_Ig-like_2"/>
</dbReference>
<dbReference type="SUPFAM" id="SSF69318">
    <property type="entry name" value="Integrin alpha N-terminal domain"/>
    <property type="match status" value="1"/>
</dbReference>
<organism evidence="17 18">
    <name type="scientific">Haemonchus contortus</name>
    <name type="common">Barber pole worm</name>
    <dbReference type="NCBI Taxonomy" id="6289"/>
    <lineage>
        <taxon>Eukaryota</taxon>
        <taxon>Metazoa</taxon>
        <taxon>Ecdysozoa</taxon>
        <taxon>Nematoda</taxon>
        <taxon>Chromadorea</taxon>
        <taxon>Rhabditida</taxon>
        <taxon>Rhabditina</taxon>
        <taxon>Rhabditomorpha</taxon>
        <taxon>Strongyloidea</taxon>
        <taxon>Trichostrongylidae</taxon>
        <taxon>Haemonchus</taxon>
    </lineage>
</organism>
<dbReference type="InterPro" id="IPR013649">
    <property type="entry name" value="Integrin_alpha_Ig-like_1"/>
</dbReference>
<dbReference type="AlphaFoldDB" id="A0A7I4YDM8"/>
<dbReference type="Pfam" id="PF08441">
    <property type="entry name" value="Integrin_A_Ig_1"/>
    <property type="match status" value="1"/>
</dbReference>
<feature type="domain" description="Integrin alpha second immunoglobulin-like" evidence="15">
    <location>
        <begin position="672"/>
        <end position="816"/>
    </location>
</feature>
<dbReference type="GO" id="GO:0008305">
    <property type="term" value="C:integrin complex"/>
    <property type="evidence" value="ECO:0007669"/>
    <property type="project" value="InterPro"/>
</dbReference>
<keyword evidence="3 13" id="KW-0812">Transmembrane</keyword>
<comment type="similarity">
    <text evidence="2 13">Belongs to the integrin alpha chain family.</text>
</comment>
<reference evidence="18" key="1">
    <citation type="submission" date="2020-12" db="UniProtKB">
        <authorList>
            <consortium name="WormBaseParasite"/>
        </authorList>
    </citation>
    <scope>IDENTIFICATION</scope>
    <source>
        <strain evidence="18">MHco3</strain>
    </source>
</reference>
<feature type="domain" description="Integrin alpha first immunoglubulin-like" evidence="14">
    <location>
        <begin position="502"/>
        <end position="669"/>
    </location>
</feature>
<dbReference type="Gene3D" id="1.20.5.930">
    <property type="entry name" value="Bicelle-embedded integrin alpha(iib) transmembrane segment"/>
    <property type="match status" value="1"/>
</dbReference>
<dbReference type="PROSITE" id="PS00242">
    <property type="entry name" value="INTEGRIN_ALPHA"/>
    <property type="match status" value="1"/>
</dbReference>
<keyword evidence="5" id="KW-0677">Repeat</keyword>
<dbReference type="OrthoDB" id="5317514at2759"/>
<dbReference type="SUPFAM" id="SSF69179">
    <property type="entry name" value="Integrin domains"/>
    <property type="match status" value="2"/>
</dbReference>
<dbReference type="PANTHER" id="PTHR23220">
    <property type="entry name" value="INTEGRIN ALPHA"/>
    <property type="match status" value="1"/>
</dbReference>
<evidence type="ECO:0000256" key="6">
    <source>
        <dbReference type="ARBA" id="ARBA00022889"/>
    </source>
</evidence>
<dbReference type="InterPro" id="IPR048286">
    <property type="entry name" value="Integrin_alpha_Ig-like_3"/>
</dbReference>
<sequence length="1133" mass="126144">MLQRRGRSSPPPISSLFLFTLLSPNFAFNLDVYAPIYKYGHEGTYFGYTVAEHFKGDVPVVLVGAPRAESGQIGTIQAGALFACPINTIYSGNGSQWCEQVRSEYEDKSSYQKSPDLTLTGREVHYLGKNGELLGASLASQGTRRGGAIVCAPLMRFHNTSAYTQGACYELNSDLTLGGTYTTCLQKNLPKLDRHNEYGACMEGFSAAISGNVVVTGLIGAMKWTGGVYARKSEGGIFGTTIEKYTMAPEDGGVRTMLAAHDYLGYSVNVGRFGFWYENGEKATIVSGATRFGQHGAVVFLPFTRERGELLTFTEDRFVLNGTKMGSAFGYAIAVVDLNNDGFDDLVVGAPFEHRADADGHFGGIVYVYFSQGVERKKGESNKVFHFPITLKAPGFFSQFGLSITKLGNLDGDKRGYEDFAVGAPFANDGKGAVYVYLGEKSKKEFRTTPAQVIMSSDLPNVRRPVRSFGFSLSGGSDLDGNGYPDLVVGAVTEGVVTILRSRPVISIMATHKTASPFIDIEKGRNCPRGAKTCFPLDLEIFVDHDPSKGADLVDFNSNVFICNLEVIPVRQGVPLRASIARSASTNHSWPCGRDAHRRKQKYTETIYIPENDNAAKDWINPLRFRFTVRIMNERKPTHPAEGRPIVDLKLYPILNKYGASYEFQIPFNTRCGDDQVCQTDLVLKAVFVDIPKTEKGYVSNVGDKDYLDITFTVENRKEKAYQAALFLTYDPEELELPMVVGGAKLGWETVGKNVVVVHLGNPMDSNLKHSFDLRFKLMRGRTEGIGRPLQFSAIVNSTSKETNPGDNVWKSELQIIKKAELELVGASDPPLIRYGGEVRDESSMDLEEDIGVMVRHNYTLHNKGPWTVRNVYAKFEWPFQVESPRQKGKWALYLLDVPTATIYNTDGSVDIRRCSVERKLEHVNPLDHIKLNTKYTTQETTPHAPVTRRVKRNTGKTTVVEAGFLRTRIEPHKRKENGVDVSVVTIGCAEKTAKCFTVTCHFDFLDANSAPVIDFRARLWNTTFIEDYSDVEYVEIASYGRIELDTSQGIEDDPSNNAISVKTVAYPDRPALGSRPVPWWIILVSALIGLLILLIMILILWRCGFFKRKKYEPSLYRAELQHEREQWSQSQM</sequence>
<proteinExistence type="inferred from homology"/>
<dbReference type="GO" id="GO:0098609">
    <property type="term" value="P:cell-cell adhesion"/>
    <property type="evidence" value="ECO:0007669"/>
    <property type="project" value="TreeGrafter"/>
</dbReference>
<evidence type="ECO:0000256" key="2">
    <source>
        <dbReference type="ARBA" id="ARBA00008054"/>
    </source>
</evidence>
<keyword evidence="7 13" id="KW-1133">Transmembrane helix</keyword>
<protein>
    <submittedName>
        <fullName evidence="18">FG-GAP and Integrin alpha-2 domain containing protein</fullName>
    </submittedName>
</protein>
<dbReference type="Proteomes" id="UP000025227">
    <property type="component" value="Unplaced"/>
</dbReference>
<dbReference type="InterPro" id="IPR032695">
    <property type="entry name" value="Integrin_dom_sf"/>
</dbReference>
<dbReference type="GO" id="GO:0007229">
    <property type="term" value="P:integrin-mediated signaling pathway"/>
    <property type="evidence" value="ECO:0007669"/>
    <property type="project" value="UniProtKB-KW"/>
</dbReference>
<comment type="subcellular location">
    <subcellularLocation>
        <location evidence="1 13">Membrane</location>
        <topology evidence="1 13">Single-pass type I membrane protein</topology>
    </subcellularLocation>
</comment>
<dbReference type="InterPro" id="IPR013517">
    <property type="entry name" value="FG-GAP"/>
</dbReference>
<evidence type="ECO:0000256" key="11">
    <source>
        <dbReference type="ARBA" id="ARBA00023180"/>
    </source>
</evidence>
<feature type="chain" id="PRO_5029946573" evidence="13">
    <location>
        <begin position="28"/>
        <end position="1133"/>
    </location>
</feature>
<evidence type="ECO:0000256" key="7">
    <source>
        <dbReference type="ARBA" id="ARBA00022989"/>
    </source>
</evidence>
<feature type="transmembrane region" description="Helical" evidence="13">
    <location>
        <begin position="1080"/>
        <end position="1102"/>
    </location>
</feature>
<evidence type="ECO:0000256" key="3">
    <source>
        <dbReference type="ARBA" id="ARBA00022692"/>
    </source>
</evidence>
<dbReference type="GO" id="GO:0009897">
    <property type="term" value="C:external side of plasma membrane"/>
    <property type="evidence" value="ECO:0007669"/>
    <property type="project" value="TreeGrafter"/>
</dbReference>
<dbReference type="Gene3D" id="2.60.40.1530">
    <property type="entry name" value="ntegrin, alpha v. Chain A, domain 4"/>
    <property type="match status" value="1"/>
</dbReference>
<dbReference type="InterPro" id="IPR013519">
    <property type="entry name" value="Int_alpha_beta-p"/>
</dbReference>
<evidence type="ECO:0000256" key="9">
    <source>
        <dbReference type="ARBA" id="ARBA00023136"/>
    </source>
</evidence>
<keyword evidence="10 13" id="KW-0675">Receptor</keyword>
<name>A0A7I4YDM8_HAECO</name>
<dbReference type="WBParaSite" id="HCON_00081790-00001">
    <property type="protein sequence ID" value="HCON_00081790-00001"/>
    <property type="gene ID" value="HCON_00081790"/>
</dbReference>
<dbReference type="GO" id="GO:0048513">
    <property type="term" value="P:animal organ development"/>
    <property type="evidence" value="ECO:0007669"/>
    <property type="project" value="UniProtKB-ARBA"/>
</dbReference>
<dbReference type="SMART" id="SM00191">
    <property type="entry name" value="Int_alpha"/>
    <property type="match status" value="4"/>
</dbReference>
<dbReference type="GO" id="GO:0033627">
    <property type="term" value="P:cell adhesion mediated by integrin"/>
    <property type="evidence" value="ECO:0007669"/>
    <property type="project" value="TreeGrafter"/>
</dbReference>
<evidence type="ECO:0000313" key="17">
    <source>
        <dbReference type="Proteomes" id="UP000025227"/>
    </source>
</evidence>
<keyword evidence="6 13" id="KW-0130">Cell adhesion</keyword>
<dbReference type="PANTHER" id="PTHR23220:SF122">
    <property type="entry name" value="INTEGRIN ALPHA-PS1"/>
    <property type="match status" value="1"/>
</dbReference>
<keyword evidence="8 13" id="KW-0401">Integrin</keyword>
<dbReference type="GO" id="GO:0007160">
    <property type="term" value="P:cell-matrix adhesion"/>
    <property type="evidence" value="ECO:0007669"/>
    <property type="project" value="TreeGrafter"/>
</dbReference>
<dbReference type="Gene3D" id="2.60.40.1510">
    <property type="entry name" value="ntegrin, alpha v. Chain A, domain 3"/>
    <property type="match status" value="1"/>
</dbReference>
<dbReference type="PRINTS" id="PR01185">
    <property type="entry name" value="INTEGRINA"/>
</dbReference>
<feature type="repeat" description="FG-GAP" evidence="12">
    <location>
        <begin position="456"/>
        <end position="517"/>
    </location>
</feature>
<dbReference type="Gene3D" id="2.60.40.1460">
    <property type="entry name" value="Integrin domains. Chain A, domain 2"/>
    <property type="match status" value="1"/>
</dbReference>
<feature type="repeat" description="FG-GAP" evidence="12">
    <location>
        <begin position="386"/>
        <end position="446"/>
    </location>
</feature>
<evidence type="ECO:0000256" key="10">
    <source>
        <dbReference type="ARBA" id="ARBA00023170"/>
    </source>
</evidence>
<evidence type="ECO:0000256" key="13">
    <source>
        <dbReference type="RuleBase" id="RU003762"/>
    </source>
</evidence>